<keyword evidence="9 14" id="KW-0472">Membrane</keyword>
<dbReference type="SMART" id="SM00242">
    <property type="entry name" value="MYSc"/>
    <property type="match status" value="1"/>
</dbReference>
<dbReference type="PROSITE" id="PS51456">
    <property type="entry name" value="MYOSIN_MOTOR"/>
    <property type="match status" value="1"/>
</dbReference>
<evidence type="ECO:0000313" key="18">
    <source>
        <dbReference type="EMBL" id="OLY85610.1"/>
    </source>
</evidence>
<accession>A0A1R0H8V0</accession>
<organism evidence="18 19">
    <name type="scientific">Smittium mucronatum</name>
    <dbReference type="NCBI Taxonomy" id="133383"/>
    <lineage>
        <taxon>Eukaryota</taxon>
        <taxon>Fungi</taxon>
        <taxon>Fungi incertae sedis</taxon>
        <taxon>Zoopagomycota</taxon>
        <taxon>Kickxellomycotina</taxon>
        <taxon>Harpellomycetes</taxon>
        <taxon>Harpellales</taxon>
        <taxon>Legeriomycetaceae</taxon>
        <taxon>Smittium</taxon>
    </lineage>
</organism>
<dbReference type="InterPro" id="IPR036400">
    <property type="entry name" value="Cyt_B5-like_heme/steroid_sf"/>
</dbReference>
<keyword evidence="12" id="KW-0547">Nucleotide-binding</keyword>
<keyword evidence="12" id="KW-0009">Actin-binding</keyword>
<dbReference type="InterPro" id="IPR004835">
    <property type="entry name" value="Chitin_synth"/>
</dbReference>
<dbReference type="GO" id="GO:0006031">
    <property type="term" value="P:chitin biosynthetic process"/>
    <property type="evidence" value="ECO:0007669"/>
    <property type="project" value="TreeGrafter"/>
</dbReference>
<dbReference type="Gene3D" id="1.20.58.530">
    <property type="match status" value="1"/>
</dbReference>
<feature type="transmembrane region" description="Helical" evidence="14">
    <location>
        <begin position="1217"/>
        <end position="1234"/>
    </location>
</feature>
<evidence type="ECO:0000256" key="2">
    <source>
        <dbReference type="ARBA" id="ARBA00012543"/>
    </source>
</evidence>
<evidence type="ECO:0000313" key="19">
    <source>
        <dbReference type="Proteomes" id="UP000187455"/>
    </source>
</evidence>
<protein>
    <recommendedName>
        <fullName evidence="2">chitin synthase</fullName>
        <ecNumber evidence="2">2.4.1.16</ecNumber>
    </recommendedName>
</protein>
<dbReference type="Gene3D" id="1.10.10.60">
    <property type="entry name" value="Homeodomain-like"/>
    <property type="match status" value="1"/>
</dbReference>
<comment type="subcellular location">
    <subcellularLocation>
        <location evidence="1">Cell membrane</location>
        <topology evidence="1">Multi-pass membrane protein</topology>
    </subcellularLocation>
</comment>
<feature type="region of interest" description="Disordered" evidence="13">
    <location>
        <begin position="1"/>
        <end position="140"/>
    </location>
</feature>
<dbReference type="SUPFAM" id="SSF52540">
    <property type="entry name" value="P-loop containing nucleoside triphosphate hydrolases"/>
    <property type="match status" value="1"/>
</dbReference>
<dbReference type="SUPFAM" id="SSF53448">
    <property type="entry name" value="Nucleotide-diphospho-sugar transferases"/>
    <property type="match status" value="1"/>
</dbReference>
<feature type="compositionally biased region" description="Polar residues" evidence="13">
    <location>
        <begin position="1"/>
        <end position="11"/>
    </location>
</feature>
<feature type="transmembrane region" description="Helical" evidence="14">
    <location>
        <begin position="1941"/>
        <end position="1962"/>
    </location>
</feature>
<dbReference type="Gene3D" id="3.40.850.10">
    <property type="entry name" value="Kinesin motor domain"/>
    <property type="match status" value="1"/>
</dbReference>
<dbReference type="InterPro" id="IPR029044">
    <property type="entry name" value="Nucleotide-diphossugar_trans"/>
</dbReference>
<proteinExistence type="inferred from homology"/>
<dbReference type="Gene3D" id="3.90.550.10">
    <property type="entry name" value="Spore Coat Polysaccharide Biosynthesis Protein SpsA, Chain A"/>
    <property type="match status" value="1"/>
</dbReference>
<dbReference type="Gene3D" id="1.20.120.720">
    <property type="entry name" value="Myosin VI head, motor domain, U50 subdomain"/>
    <property type="match status" value="1"/>
</dbReference>
<dbReference type="InterPro" id="IPR001609">
    <property type="entry name" value="Myosin_head_motor_dom-like"/>
</dbReference>
<evidence type="ECO:0000256" key="12">
    <source>
        <dbReference type="PROSITE-ProRule" id="PRU00782"/>
    </source>
</evidence>
<evidence type="ECO:0000259" key="17">
    <source>
        <dbReference type="PROSITE" id="PS51998"/>
    </source>
</evidence>
<keyword evidence="11" id="KW-0325">Glycoprotein</keyword>
<evidence type="ECO:0000256" key="9">
    <source>
        <dbReference type="ARBA" id="ARBA00023136"/>
    </source>
</evidence>
<keyword evidence="3" id="KW-1003">Cell membrane</keyword>
<dbReference type="CDD" id="cd04190">
    <property type="entry name" value="Chitin_synth_C"/>
    <property type="match status" value="1"/>
</dbReference>
<dbReference type="GO" id="GO:0005524">
    <property type="term" value="F:ATP binding"/>
    <property type="evidence" value="ECO:0007669"/>
    <property type="project" value="UniProtKB-UniRule"/>
</dbReference>
<dbReference type="PROSITE" id="PS51998">
    <property type="entry name" value="DEK_C"/>
    <property type="match status" value="1"/>
</dbReference>
<dbReference type="GO" id="GO:0030428">
    <property type="term" value="C:cell septum"/>
    <property type="evidence" value="ECO:0007669"/>
    <property type="project" value="TreeGrafter"/>
</dbReference>
<keyword evidence="10 12" id="KW-0505">Motor protein</keyword>
<evidence type="ECO:0000256" key="8">
    <source>
        <dbReference type="ARBA" id="ARBA00023123"/>
    </source>
</evidence>
<feature type="compositionally biased region" description="Basic and acidic residues" evidence="13">
    <location>
        <begin position="1126"/>
        <end position="1135"/>
    </location>
</feature>
<comment type="similarity">
    <text evidence="12">Belongs to the TRAFAC class myosin-kinesin ATPase superfamily. Myosin family.</text>
</comment>
<keyword evidence="6 14" id="KW-0812">Transmembrane</keyword>
<dbReference type="Pfam" id="PF00063">
    <property type="entry name" value="Myosin_head"/>
    <property type="match status" value="1"/>
</dbReference>
<keyword evidence="7 14" id="KW-1133">Transmembrane helix</keyword>
<keyword evidence="8 12" id="KW-0518">Myosin</keyword>
<feature type="region of interest" description="Disordered" evidence="13">
    <location>
        <begin position="1126"/>
        <end position="1152"/>
    </location>
</feature>
<dbReference type="InterPro" id="IPR014876">
    <property type="entry name" value="DEK_C"/>
</dbReference>
<dbReference type="InterPro" id="IPR027417">
    <property type="entry name" value="P-loop_NTPase"/>
</dbReference>
<dbReference type="Proteomes" id="UP000187455">
    <property type="component" value="Unassembled WGS sequence"/>
</dbReference>
<dbReference type="EMBL" id="LSSL01000058">
    <property type="protein sequence ID" value="OLY85610.1"/>
    <property type="molecule type" value="Genomic_DNA"/>
</dbReference>
<feature type="transmembrane region" description="Helical" evidence="14">
    <location>
        <begin position="1969"/>
        <end position="1992"/>
    </location>
</feature>
<dbReference type="GO" id="GO:0003774">
    <property type="term" value="F:cytoskeletal motor activity"/>
    <property type="evidence" value="ECO:0007669"/>
    <property type="project" value="UniProtKB-UniRule"/>
</dbReference>
<keyword evidence="19" id="KW-1185">Reference proteome</keyword>
<name>A0A1R0H8V0_9FUNG</name>
<dbReference type="InterPro" id="IPR036961">
    <property type="entry name" value="Kinesin_motor_dom_sf"/>
</dbReference>
<evidence type="ECO:0000256" key="3">
    <source>
        <dbReference type="ARBA" id="ARBA00022475"/>
    </source>
</evidence>
<keyword evidence="12" id="KW-0067">ATP-binding</keyword>
<evidence type="ECO:0000259" key="15">
    <source>
        <dbReference type="PROSITE" id="PS50255"/>
    </source>
</evidence>
<feature type="compositionally biased region" description="Polar residues" evidence="13">
    <location>
        <begin position="36"/>
        <end position="47"/>
    </location>
</feature>
<feature type="transmembrane region" description="Helical" evidence="14">
    <location>
        <begin position="1908"/>
        <end position="1935"/>
    </location>
</feature>
<evidence type="ECO:0000256" key="6">
    <source>
        <dbReference type="ARBA" id="ARBA00022692"/>
    </source>
</evidence>
<feature type="transmembrane region" description="Helical" evidence="14">
    <location>
        <begin position="1254"/>
        <end position="1276"/>
    </location>
</feature>
<feature type="compositionally biased region" description="Basic and acidic residues" evidence="13">
    <location>
        <begin position="117"/>
        <end position="129"/>
    </location>
</feature>
<evidence type="ECO:0000256" key="13">
    <source>
        <dbReference type="SAM" id="MobiDB-lite"/>
    </source>
</evidence>
<dbReference type="GO" id="GO:0003779">
    <property type="term" value="F:actin binding"/>
    <property type="evidence" value="ECO:0007669"/>
    <property type="project" value="UniProtKB-KW"/>
</dbReference>
<dbReference type="Gene3D" id="3.10.120.10">
    <property type="entry name" value="Cytochrome b5-like heme/steroid binding domain"/>
    <property type="match status" value="1"/>
</dbReference>
<evidence type="ECO:0000256" key="14">
    <source>
        <dbReference type="SAM" id="Phobius"/>
    </source>
</evidence>
<dbReference type="PANTHER" id="PTHR22914">
    <property type="entry name" value="CHITIN SYNTHASE"/>
    <property type="match status" value="1"/>
</dbReference>
<feature type="domain" description="DEK-C" evidence="17">
    <location>
        <begin position="2332"/>
        <end position="2387"/>
    </location>
</feature>
<dbReference type="SUPFAM" id="SSF109715">
    <property type="entry name" value="DEK C-terminal domain"/>
    <property type="match status" value="1"/>
</dbReference>
<feature type="binding site" evidence="12">
    <location>
        <begin position="334"/>
        <end position="341"/>
    </location>
    <ligand>
        <name>ATP</name>
        <dbReference type="ChEBI" id="CHEBI:30616"/>
    </ligand>
</feature>
<feature type="compositionally biased region" description="Basic residues" evidence="13">
    <location>
        <begin position="48"/>
        <end position="57"/>
    </location>
</feature>
<evidence type="ECO:0000256" key="10">
    <source>
        <dbReference type="ARBA" id="ARBA00023175"/>
    </source>
</evidence>
<reference evidence="18 19" key="1">
    <citation type="journal article" date="2016" name="Mol. Biol. Evol.">
        <title>Genome-Wide Survey of Gut Fungi (Harpellales) Reveals the First Horizontally Transferred Ubiquitin Gene from a Mosquito Host.</title>
        <authorList>
            <person name="Wang Y."/>
            <person name="White M.M."/>
            <person name="Kvist S."/>
            <person name="Moncalvo J.M."/>
        </authorList>
    </citation>
    <scope>NUCLEOTIDE SEQUENCE [LARGE SCALE GENOMIC DNA]</scope>
    <source>
        <strain evidence="18 19">ALG-7-W6</strain>
    </source>
</reference>
<dbReference type="Pfam" id="PF03142">
    <property type="entry name" value="Chitin_synth_2"/>
    <property type="match status" value="1"/>
</dbReference>
<evidence type="ECO:0000256" key="7">
    <source>
        <dbReference type="ARBA" id="ARBA00022989"/>
    </source>
</evidence>
<dbReference type="SUPFAM" id="SSF55856">
    <property type="entry name" value="Cytochrome b5-like heme/steroid binding domain"/>
    <property type="match status" value="1"/>
</dbReference>
<dbReference type="PRINTS" id="PR00193">
    <property type="entry name" value="MYOSINHEAVY"/>
</dbReference>
<dbReference type="STRING" id="133383.A0A1R0H8V0"/>
<dbReference type="PANTHER" id="PTHR22914:SF13">
    <property type="entry name" value="CHITIN SYNTHASE"/>
    <property type="match status" value="1"/>
</dbReference>
<comment type="caution">
    <text evidence="12">Lacks conserved residue(s) required for the propagation of feature annotation.</text>
</comment>
<feature type="region of interest" description="Disordered" evidence="13">
    <location>
        <begin position="152"/>
        <end position="189"/>
    </location>
</feature>
<feature type="domain" description="Cytochrome b5 heme-binding" evidence="15">
    <location>
        <begin position="1280"/>
        <end position="1340"/>
    </location>
</feature>
<evidence type="ECO:0000256" key="4">
    <source>
        <dbReference type="ARBA" id="ARBA00022676"/>
    </source>
</evidence>
<dbReference type="GO" id="GO:0004100">
    <property type="term" value="F:chitin synthase activity"/>
    <property type="evidence" value="ECO:0007669"/>
    <property type="project" value="UniProtKB-EC"/>
</dbReference>
<dbReference type="GO" id="GO:0005886">
    <property type="term" value="C:plasma membrane"/>
    <property type="evidence" value="ECO:0007669"/>
    <property type="project" value="UniProtKB-SubCell"/>
</dbReference>
<keyword evidence="4" id="KW-0328">Glycosyltransferase</keyword>
<dbReference type="GO" id="GO:0031505">
    <property type="term" value="P:fungal-type cell wall organization"/>
    <property type="evidence" value="ECO:0007669"/>
    <property type="project" value="TreeGrafter"/>
</dbReference>
<comment type="caution">
    <text evidence="18">The sequence shown here is derived from an EMBL/GenBank/DDBJ whole genome shotgun (WGS) entry which is preliminary data.</text>
</comment>
<evidence type="ECO:0000256" key="5">
    <source>
        <dbReference type="ARBA" id="ARBA00022679"/>
    </source>
</evidence>
<dbReference type="OrthoDB" id="370884at2759"/>
<evidence type="ECO:0000256" key="1">
    <source>
        <dbReference type="ARBA" id="ARBA00004651"/>
    </source>
</evidence>
<feature type="domain" description="Myosin motor" evidence="16">
    <location>
        <begin position="308"/>
        <end position="689"/>
    </location>
</feature>
<sequence length="2389" mass="271015">MSNENENPSNQKEQEYLRNQPRLCHDVSQLGKNDEGNTPNPHSTTSNSKKRIHKISFKKTSGPGAPLAPLSTIGGRTIPFEVSSRSNTGGISKIRDVAFSSEDFADKIDISFDPTENSDKKPKRFEKSKQALQRAISKKSIVDQTTSIRKSLKRLTKKGTLRRKPETKNEDSGNDNSEGSDGSESDGIDSIEGINESALPIANSTLSDTGSVKALVTAIKINNKYNSPYFRIQSSVLVALFPSRSSNTSSQINAAKHILYNKNINKLFGQKYISDYKQFSGMGSTFAVSNVAKNLEYSYVQRLIMKRPHIYKMVTDAYFHLRRLRQNQLFVLSGISGSGKSSTENDILTQICYLSSKGVTPTKNINYSKIEYLTSVIEAFASATTKESFSSTRCGYWREIQFSQKGRIIGQKIITFGLDRWRTTEPQMGERNFNTFYYLIYGANSSMLTKLSLVPDELKYNYLQSDSEIKSQDSGSLEYVQNLNIFKYYGVIPKDVDTKAEAIKYHKKLCVAMYDNTVTSLIKLGINFSIVNSMFQLLGAILHLGNLEFVDLVGVSEAATSKNRNELEVTSRLLGVSSRGLETTLTYKTTVIGGELCTIFMSSFGAARQRDELSRLLYHLMFMWLIDSINKTSNNTNSVNQMAILNMYGAENCQNFPISYQSDGLSPQVSHNDSLHTFENFVVNFANEKIFGYLVNDIFDDNLGISSEMKNDLIYPKKVLYKSHLGTGYLLFGKSLDSMGGLVQTLESHATNNQNSSNDLSLLKTMSRTHSENINFIIEDAKVFRRNAVPTFGINHFFGIQKYVVDGFSKHNSDQLVSTDFITLFQQSSRNRFMQHLFGVDFIRMFLNPSKESSVLEAHVTSNLSYYPTVQSPISLPSSPQLNRTPSNISNITSSDENSKSSLIKHAECKRKQVKYMTTEMDPVDSNNPPVTQIAELNSALSNIFVAASNYKSWHVIHLKPTPIQPEILANDGTRLTKQKGFDTKFVEHQLVSYAIPDISRKLSGPEFSVSMIKSDFLHRFSKLYRQNGNLANNFKLEISSSAIYGESGNPKSKVSIEQLIESFGWESDKNYLIGKTKIFIAEDSWQEIEILLMAKEKDQRNPAKNYSFTSKGGFEIDFGNSLESEKPKISKNEKSSSNNQSEDGYFSSCDSDDVSEIENVENYSDQDDIDNLEKTGFENAYLQNDFDDNNSEWDYENSDEKMEIFEDIPTSKSRKMWVNITNLLTFWIPGFLIRKCGIKRPDVQLAWREKVAICIIIGLLWGLLLFFIIGLGLILCPKQYVYDMNEIAVHSTKEDAYIALRGVAYDITNFMNVPHGLSRGGASFDEMISFAGLDVNGSFPIPVRSACFELIPESQDPNFLMFLKTDPEVDTLFPFIHRPGLNLGTELPDINFFSKYVLPKMNLYKKGGIVWDMNYLNDLHFKKGKYWRVLNGEVFNFDKYFETKNAQENTAQPKWSFLDRSIEAIIDDGGSRSTDISDYWKKIRLSNDQIQKNYKCMKNLFYVGTVDTRKSFKCLFPNYLLLACACVLMLVTLVKFLASLQLSPRRKPQKHDKFVICQVPCYTEGEDSLRKTIEGLTSLNYDDKHKLLFIICDGNIVGSGNTKPTPRIVLDILGVDSKQDPTALSFQSIGDGSKQHNMAKVYSGLSQFEGHSVPFVVVAKVGKPSEKSRPGNRGKRDSQMILLNFLNRVHFDLPMSPLDLEIYHHMKNVIGINPSLYEYILMVDADTVVSKDSLNRLVACMVHDGKILGICGETRISNEEQSWTTMIQVYEYFISHNMAKAFESIFGSVTCLPGCFSMYRIRNLAGDLLIASNEIINEYSENIVDTLHKKNLLSLGEDRYLTTLALKYFPQYKTTFTSDAVCQTVVPDSFSVLLSQRRRWINSTVHNLIELIFLPQLCGFCFFSMRFVVFIDLFGTLTMPCTVLYLLYLAYLAISKTSSVGYISLILIAVIYGLQILLFIVKRQWQHIGWLVIYLLAYPLWSLYIPIYSFWHFDDFSWGNTRIVIGEGGKRQIVMAEDEKFNPSDIPMKTWSEHEDGLLEKHQLLFTMGKMVRDYDMGLDLSNKVDASDAFQRLSAPKQFGNHDATKFFSEDGNKGLSESPLGTPFYSEALAHEQHSLDGYLENRLYSPIPRIINPHDPMGALQINNAGFLHNSIISPPPFNVLQMPQPHSVNHDNQYVPQPFESGFGITQAQQFDTHTQNQNLPDHIQFHTGDWQNLQPKIPNTHFHPEAYAHQSLIDPNYYPTNPQLPIGQEHEHIHSLGFQNQQQYPQGFNMNPLNSISHEYNQEHNPNNFDAYRKTEQTHNMKTHPEELEFNNGNQNPNVNTNLEAFPSNEELEFQIRGILSQVELSSVTIKKVRSHLEQIFGVDLEDRKAFIKDIIQELLQSS</sequence>
<feature type="transmembrane region" description="Helical" evidence="14">
    <location>
        <begin position="1520"/>
        <end position="1539"/>
    </location>
</feature>
<gene>
    <name evidence="18" type="ORF">AYI68_g189</name>
</gene>
<keyword evidence="5" id="KW-0808">Transferase</keyword>
<evidence type="ECO:0000259" key="16">
    <source>
        <dbReference type="PROSITE" id="PS51456"/>
    </source>
</evidence>
<dbReference type="PROSITE" id="PS50255">
    <property type="entry name" value="CYTOCHROME_B5_2"/>
    <property type="match status" value="1"/>
</dbReference>
<dbReference type="GO" id="GO:0016459">
    <property type="term" value="C:myosin complex"/>
    <property type="evidence" value="ECO:0007669"/>
    <property type="project" value="UniProtKB-KW"/>
</dbReference>
<dbReference type="EC" id="2.4.1.16" evidence="2"/>
<evidence type="ECO:0000256" key="11">
    <source>
        <dbReference type="ARBA" id="ARBA00023180"/>
    </source>
</evidence>
<dbReference type="Pfam" id="PF08766">
    <property type="entry name" value="DEK_C"/>
    <property type="match status" value="1"/>
</dbReference>
<feature type="compositionally biased region" description="Basic residues" evidence="13">
    <location>
        <begin position="152"/>
        <end position="162"/>
    </location>
</feature>
<dbReference type="InterPro" id="IPR001199">
    <property type="entry name" value="Cyt_B5-like_heme/steroid-bd"/>
</dbReference>